<keyword evidence="1" id="KW-0732">Signal</keyword>
<comment type="caution">
    <text evidence="2">The sequence shown here is derived from an EMBL/GenBank/DDBJ whole genome shotgun (WGS) entry which is preliminary data.</text>
</comment>
<keyword evidence="3" id="KW-1185">Reference proteome</keyword>
<dbReference type="Proteomes" id="UP001607302">
    <property type="component" value="Unassembled WGS sequence"/>
</dbReference>
<dbReference type="EMBL" id="JAUDFV010000133">
    <property type="protein sequence ID" value="KAL2726496.1"/>
    <property type="molecule type" value="Genomic_DNA"/>
</dbReference>
<name>A0ABD2B0V2_VESSQ</name>
<evidence type="ECO:0000256" key="1">
    <source>
        <dbReference type="SAM" id="SignalP"/>
    </source>
</evidence>
<evidence type="ECO:0000313" key="3">
    <source>
        <dbReference type="Proteomes" id="UP001607302"/>
    </source>
</evidence>
<organism evidence="2 3">
    <name type="scientific">Vespula squamosa</name>
    <name type="common">Southern yellow jacket</name>
    <name type="synonym">Wasp</name>
    <dbReference type="NCBI Taxonomy" id="30214"/>
    <lineage>
        <taxon>Eukaryota</taxon>
        <taxon>Metazoa</taxon>
        <taxon>Ecdysozoa</taxon>
        <taxon>Arthropoda</taxon>
        <taxon>Hexapoda</taxon>
        <taxon>Insecta</taxon>
        <taxon>Pterygota</taxon>
        <taxon>Neoptera</taxon>
        <taxon>Endopterygota</taxon>
        <taxon>Hymenoptera</taxon>
        <taxon>Apocrita</taxon>
        <taxon>Aculeata</taxon>
        <taxon>Vespoidea</taxon>
        <taxon>Vespidae</taxon>
        <taxon>Vespinae</taxon>
        <taxon>Vespula</taxon>
    </lineage>
</organism>
<evidence type="ECO:0000313" key="2">
    <source>
        <dbReference type="EMBL" id="KAL2726496.1"/>
    </source>
</evidence>
<feature type="signal peptide" evidence="1">
    <location>
        <begin position="1"/>
        <end position="31"/>
    </location>
</feature>
<feature type="chain" id="PRO_5044814271" evidence="1">
    <location>
        <begin position="32"/>
        <end position="105"/>
    </location>
</feature>
<protein>
    <submittedName>
        <fullName evidence="2">Neuropeptide-like protein 32</fullName>
    </submittedName>
</protein>
<accession>A0ABD2B0V2</accession>
<gene>
    <name evidence="2" type="ORF">V1478_006774</name>
</gene>
<sequence>MRTENECMQDACKVTIKSQVLLLLAVTFVVSVPVPEQVAENGLSNLEERAEANDLEADASFWGYSRPWRYGWGGGLYGRGWGWGGRGWGGGWYGRGWGGRGWGWW</sequence>
<reference evidence="2 3" key="1">
    <citation type="journal article" date="2024" name="Ann. Entomol. Soc. Am.">
        <title>Genomic analyses of the southern and eastern yellowjacket wasps (Hymenoptera: Vespidae) reveal evolutionary signatures of social life.</title>
        <authorList>
            <person name="Catto M.A."/>
            <person name="Caine P.B."/>
            <person name="Orr S.E."/>
            <person name="Hunt B.G."/>
            <person name="Goodisman M.A.D."/>
        </authorList>
    </citation>
    <scope>NUCLEOTIDE SEQUENCE [LARGE SCALE GENOMIC DNA]</scope>
    <source>
        <strain evidence="2">233</strain>
        <tissue evidence="2">Head and thorax</tissue>
    </source>
</reference>
<dbReference type="AlphaFoldDB" id="A0ABD2B0V2"/>
<proteinExistence type="predicted"/>